<dbReference type="GO" id="GO:0036297">
    <property type="term" value="P:interstrand cross-link repair"/>
    <property type="evidence" value="ECO:0007669"/>
    <property type="project" value="TreeGrafter"/>
</dbReference>
<keyword evidence="3" id="KW-0378">Hydrolase</keyword>
<dbReference type="PROSITE" id="PS51192">
    <property type="entry name" value="HELICASE_ATP_BIND_1"/>
    <property type="match status" value="1"/>
</dbReference>
<dbReference type="Proteomes" id="UP000515344">
    <property type="component" value="Chromosome"/>
</dbReference>
<dbReference type="EMBL" id="CP060007">
    <property type="protein sequence ID" value="QNA44299.1"/>
    <property type="molecule type" value="Genomic_DNA"/>
</dbReference>
<keyword evidence="4" id="KW-1185">Reference proteome</keyword>
<accession>A0A7G5XFP6</accession>
<keyword evidence="3" id="KW-0067">ATP-binding</keyword>
<keyword evidence="3" id="KW-0547">Nucleotide-binding</keyword>
<dbReference type="InterPro" id="IPR027417">
    <property type="entry name" value="P-loop_NTPase"/>
</dbReference>
<dbReference type="GO" id="GO:0043138">
    <property type="term" value="F:3'-5' DNA helicase activity"/>
    <property type="evidence" value="ECO:0007669"/>
    <property type="project" value="TreeGrafter"/>
</dbReference>
<dbReference type="PANTHER" id="PTHR47957">
    <property type="entry name" value="ATP-DEPENDENT HELICASE HRQ1"/>
    <property type="match status" value="1"/>
</dbReference>
<dbReference type="Pfam" id="PF00271">
    <property type="entry name" value="Helicase_C"/>
    <property type="match status" value="1"/>
</dbReference>
<evidence type="ECO:0000259" key="2">
    <source>
        <dbReference type="PROSITE" id="PS51194"/>
    </source>
</evidence>
<dbReference type="PANTHER" id="PTHR47957:SF3">
    <property type="entry name" value="ATP-DEPENDENT HELICASE HRQ1"/>
    <property type="match status" value="1"/>
</dbReference>
<dbReference type="Gene3D" id="3.40.50.300">
    <property type="entry name" value="P-loop containing nucleotide triphosphate hydrolases"/>
    <property type="match status" value="2"/>
</dbReference>
<dbReference type="GO" id="GO:0016787">
    <property type="term" value="F:hydrolase activity"/>
    <property type="evidence" value="ECO:0007669"/>
    <property type="project" value="InterPro"/>
</dbReference>
<keyword evidence="3" id="KW-0347">Helicase</keyword>
<dbReference type="GO" id="GO:0003677">
    <property type="term" value="F:DNA binding"/>
    <property type="evidence" value="ECO:0007669"/>
    <property type="project" value="InterPro"/>
</dbReference>
<organism evidence="3 4">
    <name type="scientific">Lacibacter sediminis</name>
    <dbReference type="NCBI Taxonomy" id="2760713"/>
    <lineage>
        <taxon>Bacteria</taxon>
        <taxon>Pseudomonadati</taxon>
        <taxon>Bacteroidota</taxon>
        <taxon>Chitinophagia</taxon>
        <taxon>Chitinophagales</taxon>
        <taxon>Chitinophagaceae</taxon>
        <taxon>Lacibacter</taxon>
    </lineage>
</organism>
<dbReference type="GO" id="GO:0006289">
    <property type="term" value="P:nucleotide-excision repair"/>
    <property type="evidence" value="ECO:0007669"/>
    <property type="project" value="TreeGrafter"/>
</dbReference>
<dbReference type="Pfam" id="PF04851">
    <property type="entry name" value="ResIII"/>
    <property type="match status" value="1"/>
</dbReference>
<dbReference type="SMART" id="SM00487">
    <property type="entry name" value="DEXDc"/>
    <property type="match status" value="1"/>
</dbReference>
<feature type="domain" description="Helicase ATP-binding" evidence="1">
    <location>
        <begin position="89"/>
        <end position="305"/>
    </location>
</feature>
<gene>
    <name evidence="3" type="ORF">H4075_19890</name>
</gene>
<evidence type="ECO:0000259" key="1">
    <source>
        <dbReference type="PROSITE" id="PS51192"/>
    </source>
</evidence>
<dbReference type="SUPFAM" id="SSF52540">
    <property type="entry name" value="P-loop containing nucleoside triphosphate hydrolases"/>
    <property type="match status" value="2"/>
</dbReference>
<dbReference type="PROSITE" id="PS51194">
    <property type="entry name" value="HELICASE_CTER"/>
    <property type="match status" value="1"/>
</dbReference>
<dbReference type="RefSeq" id="WP_182802561.1">
    <property type="nucleotide sequence ID" value="NZ_CP060007.1"/>
</dbReference>
<reference evidence="4" key="1">
    <citation type="submission" date="2020-08" db="EMBL/GenBank/DDBJ databases">
        <title>Lacibacter sp. S13-6-6 genome sequencing.</title>
        <authorList>
            <person name="Jin L."/>
        </authorList>
    </citation>
    <scope>NUCLEOTIDE SEQUENCE [LARGE SCALE GENOMIC DNA]</scope>
    <source>
        <strain evidence="4">S13-6-6</strain>
    </source>
</reference>
<dbReference type="InterPro" id="IPR014001">
    <property type="entry name" value="Helicase_ATP-bd"/>
</dbReference>
<evidence type="ECO:0000313" key="4">
    <source>
        <dbReference type="Proteomes" id="UP000515344"/>
    </source>
</evidence>
<dbReference type="KEGG" id="lacs:H4075_19890"/>
<dbReference type="GO" id="GO:0005524">
    <property type="term" value="F:ATP binding"/>
    <property type="evidence" value="ECO:0007669"/>
    <property type="project" value="InterPro"/>
</dbReference>
<sequence length="1750" mass="201807">MDAFITHNDIVTNYRDYLNSFLSIADERIQEEVKKSFEGNGFIPEPLVQFNPAYRTGQSLKDLADQNVNPELTQVFGNYELYEHQVEALKIGLNNDGFVVTSGTGSGKSLTYLSTIFNSIFNQGTNKPKGVKAILVYPMNALINSQEEEIKKYEINYLESFLPSGIVQEKKKKTLDQILNELYSLTTNRFPVSYAKYSGQEKQDKREATRQEEPDIILTNYMMLELIMTRASESWLRNSMKTHLRYLVFDELHTYKGRQGADVSMLIRRIRTHCSQPLICIGTSATMASQGTPQEKKKAVSDVATKIFGIEYREEQIVDEHLKTCTNGVTHNPIELRKAVQTGINTNADEEEFVRHEIANWLELNVALRNNNGKLERGKPLSIKSIAEKLKAETEVAEDLAYSTIKNLLQWAETLNEKNRLAKSRKSFLPFRFHQFISQTSTVAVTLEPRTSRKITIRSGRYIKDEAVEKLLYPVLFSRYSGVDFICVEKNTDDQTLLPRNPEAPVRIFNQKELTGDNLNERNLRFGYLVLDDGEEFWNDDLLGMAPESWLNNSETAFRPYYDWHMPKPVYFNSEGKYSSEPVYPLKGYYLPVKLRVDPTAGVFYEDSKTNESTKLMSLGHEGRSTATTILSYGIVKSLLEQKEEIKNQKLLSFTDNRQDAALQAGHFNDFIASVRLRAALYKSTLKKNEGLEINNIAERVLEELKLKETDYANPNFVSKDPDFPELENEKAIKAYILIRIFQDLKRGWRYTLPNLEQTALLKIEYNRLDKLVSLNDRFQGLLLFNQASPDKRKEILVQLLNYFRTNFSLYHRFLIEEFAEIENLLRNRLDENKLWSLDHNEKIDRPTYLVSVRPGRSTQRGIYFASMGSRSGIGKYLKREFSAAGITWLSQDDFKVYIEALCDLLVNTGFLIKTEGLRGENGVVNGYLLRTDSLRWMAGDGTTVFLDHTRINTYRPLAMQPNQFFKSLYQTDFQQFQRELIGREHTGQLNSDDRINREKEFREGKLASLYCSPTMELGIDIADLNIVHMRNVPPNPANYAQRSGRAGRSGQTAVVVTYCSAWSPHDQNYFKASDKMVAGSVVPPRIDLINEELITGHFNAYILMELAIKELKASVSVLLDIVNENNIQVKEAIKVAIDDGIKTHKNYLIQNFKNVLKSIDAELTKAWWFNDNWLEQKVHSFAFRFESSFKRWIHLYQNAKKMINASRVILDDVTIKQDTDQKRDAKKRHNAGLKQVELLLNDSDKEIGNESEFYVFRYLAAEGFLPGYNFTRLPVRTFVGYKHSDQGEYISRSRAVALREFGPHNVLYHNGSKYEVNRMSILNPEELQRRIKISAQTGYAFLDDDAEIANNDPITKTELRGPNVEYKTNLIELSETEARPRERISCIEEERSSKGYDIEEYFRYPSGIEHTREAIIKNADAELLKLIYGQATELIKLNRKARRAADDREGFALDTRNGKWLTQKELENQETFNNKRDVLLFVRETADTLYLQPLANLQLEPDQIISLSYAIKRAIEIQFQVESNEIGVSVMGSPESPNILIYEAAQGSLGILSQLIDEPLKLKELFVTAYRSLHFDPLTREETEEGNKLPRASYEDLLSYYNQRHHELLDRHGIKEALEFLMDCDVSSMSNGQDYEQQYQQLLGSYDKNSHSELPFLKHLYKHKLALPNKAQVNLKDFYINADFVYNTDNGPVLVFCDGSVHDHESVKKDDEHKRNLLRDAGYDIIVWHYLTKLEDLITNRKDIFRKLG</sequence>
<feature type="domain" description="Helicase C-terminal" evidence="2">
    <location>
        <begin position="946"/>
        <end position="1095"/>
    </location>
</feature>
<dbReference type="InterPro" id="IPR006935">
    <property type="entry name" value="Helicase/UvrB_N"/>
</dbReference>
<evidence type="ECO:0000313" key="3">
    <source>
        <dbReference type="EMBL" id="QNA44299.1"/>
    </source>
</evidence>
<dbReference type="SMART" id="SM00490">
    <property type="entry name" value="HELICc"/>
    <property type="match status" value="1"/>
</dbReference>
<proteinExistence type="predicted"/>
<name>A0A7G5XFP6_9BACT</name>
<dbReference type="InterPro" id="IPR001650">
    <property type="entry name" value="Helicase_C-like"/>
</dbReference>
<protein>
    <submittedName>
        <fullName evidence="3">DEAD/DEAH box helicase</fullName>
    </submittedName>
</protein>